<sequence length="1490" mass="166238">MKRIIVLLLLLVSAITTVQAFQIQQYNYNFDGFFIEIYSLNYLPTIYTDKKDGYIDIKVYSLDQEDLTGALTIADVRVSGDPLYAIRQTVKENQRLTLPVDSMKGLRLLVVTSESKTAKVITSYRTVGAQLLKHERGAMLRLWTREDSIFVKDFSLYRLRDGSLIGKTENGLFVFDSLPESGEAILIQSPNGSLLWKPGEYDYYLPSKYVSMTFTDRPAYKAGETVNFRSFIREITPEGYKIPVLGPVEVEITDPLNRSVYKENLIPDELGSIDSSFKTYSEITRGSYRIIVRWEGNEDYYYFQIADYKKPTFFTTAEATGKVFKKGEAVSINVKSQYYFGDPVSLGKVDYTIYKGGQYIDNGTARLDGIGETVIGYNGPLDPGYYYAVITVSDDTGMQSRTTVDFKIVQGTFGFVTEYTLNNKQLMAKIETRLNDDTPVSKTIEVKAWYEQSVTLIDQGKAVEKKVKINVVRREITTGSDGKAEFTIDLGDVPDDNLVYIELSGAPSGEAEVTDRYSIYVGSYYDIYDSLTLDKITPAAPGSKVSLSFYSSSELDLWIIADFSGIFSQFPYHALAGKNSVEVEIPEGYAYESFVLYMVGYKNYQMNYSWMIDVDSPLKDYSVKLITDERYAPGENVNLKVEVTDPDGKPASVGLTVAVVSQAMLSLFEGDQDYWKGSLMNPFYRGFGSITLVDLYYSPYPTIARLGDLLESQPPAAESKMLAKETYGMGDRGGSEEGLTSDVKARKLFSDSALWSVGTFTDEAGRAELSFVVPEDLDTWTVRALASDKGGGFSYARSSFETWKPMTISSFLPEFLIAGDKVQFVFSVKNNTDSQMPVLSGFYVDGKVIEEKGSIVPGFQSSTFKYEVNVPDLEASQKDEKLTVKFVVEGSRGSDGVEYEIPVKPRFTYVRFGELDFLNGERTLEFSANSVGWITVASTIDPILLEAIRYLVDYPYGCVEQTMSRFLPAVAASKLLEGADEAFAERVKVVTDQSLERLYGYQHYDGGWGWWKGDQTDAFMTAYVMYGFYLAMENGYKINSDVIRMGYSAMKDLHSSSPDPFLQYVIALFSRKLRDPISAIVDYKEDVPSMILSSLTAKVFNLNERAKSLFDEAMSYVDLESDKPVKGSSFNYFFDETVTLSFLLKAAVNLQISPDEIGAISRKLLTMGDGSYWYRTASTALAVASLASFSSSLSKDAEVSATANGSLLEAVSDGTSLTFAIVPGVMTIKTTGLVAVSINGETAVPAGEIKPSESGIGLERILRRKLSVPMDNTYILTTPQLDSPYVVASLKLLSPDEVDGLEIDVARQLEGMALSVADGELMLGSYHLGLKIYEGEIMGSTPEGFVLKTVESDYYLNGVEIYLMTLKPQSPVKAGETIISEVRVNIPENAPYIVVEDMLPSTGIAIEENPEGDMLGFSKFYYYDYWWGYTFREDRFDRVAFFFRYNGEFVTRTTWRVLTTGEFLIPAVQAWAMYDGQYSANTSPVLLKVE</sequence>
<dbReference type="KEGG" id="minf:MESINF_2404"/>
<comment type="similarity">
    <text evidence="1">Belongs to the protease inhibitor I39 (alpha-2-macroglobulin) family. Bacterial alpha-2-macroglobulin subfamily.</text>
</comment>
<keyword evidence="2" id="KW-0732">Signal</keyword>
<feature type="signal peptide" evidence="2">
    <location>
        <begin position="1"/>
        <end position="20"/>
    </location>
</feature>
<dbReference type="Pfam" id="PF07678">
    <property type="entry name" value="TED_complement"/>
    <property type="match status" value="1"/>
</dbReference>
<dbReference type="InterPro" id="IPR001599">
    <property type="entry name" value="Macroglobln_a2"/>
</dbReference>
<dbReference type="EMBL" id="LS974202">
    <property type="protein sequence ID" value="SSC13844.1"/>
    <property type="molecule type" value="Genomic_DNA"/>
</dbReference>
<evidence type="ECO:0000256" key="1">
    <source>
        <dbReference type="ARBA" id="ARBA00010556"/>
    </source>
</evidence>
<protein>
    <submittedName>
        <fullName evidence="4">Alpha-2-macroglobulin domain protein</fullName>
    </submittedName>
</protein>
<evidence type="ECO:0000256" key="2">
    <source>
        <dbReference type="SAM" id="SignalP"/>
    </source>
</evidence>
<dbReference type="InterPro" id="IPR051802">
    <property type="entry name" value="YfhM-like"/>
</dbReference>
<dbReference type="InterPro" id="IPR041246">
    <property type="entry name" value="Bact_MG10"/>
</dbReference>
<dbReference type="SMART" id="SM01419">
    <property type="entry name" value="Thiol-ester_cl"/>
    <property type="match status" value="1"/>
</dbReference>
<gene>
    <name evidence="4" type="ORF">MESINF_2404</name>
</gene>
<dbReference type="InterPro" id="IPR002890">
    <property type="entry name" value="MG2"/>
</dbReference>
<dbReference type="Pfam" id="PF17973">
    <property type="entry name" value="bMG10"/>
    <property type="match status" value="1"/>
</dbReference>
<reference evidence="4 5" key="1">
    <citation type="submission" date="2017-01" db="EMBL/GenBank/DDBJ databases">
        <authorList>
            <person name="Erauso G."/>
        </authorList>
    </citation>
    <scope>NUCLEOTIDE SEQUENCE [LARGE SCALE GENOMIC DNA]</scope>
    <source>
        <strain evidence="4">MESINF1</strain>
    </source>
</reference>
<dbReference type="InterPro" id="IPR011626">
    <property type="entry name" value="Alpha-macroglobulin_TED"/>
</dbReference>
<dbReference type="Pfam" id="PF00207">
    <property type="entry name" value="A2M"/>
    <property type="match status" value="1"/>
</dbReference>
<dbReference type="InterPro" id="IPR047565">
    <property type="entry name" value="Alpha-macroglob_thiol-ester_cl"/>
</dbReference>
<dbReference type="Gene3D" id="1.50.10.20">
    <property type="match status" value="1"/>
</dbReference>
<dbReference type="CDD" id="cd02891">
    <property type="entry name" value="A2M_like"/>
    <property type="match status" value="1"/>
</dbReference>
<dbReference type="PANTHER" id="PTHR40094">
    <property type="entry name" value="ALPHA-2-MACROGLOBULIN HOMOLOG"/>
    <property type="match status" value="1"/>
</dbReference>
<dbReference type="InterPro" id="IPR008930">
    <property type="entry name" value="Terpenoid_cyclase/PrenylTrfase"/>
</dbReference>
<feature type="chain" id="PRO_5030839452" evidence="2">
    <location>
        <begin position="21"/>
        <end position="1490"/>
    </location>
</feature>
<dbReference type="GO" id="GO:0004866">
    <property type="term" value="F:endopeptidase inhibitor activity"/>
    <property type="evidence" value="ECO:0007669"/>
    <property type="project" value="InterPro"/>
</dbReference>
<dbReference type="PANTHER" id="PTHR40094:SF1">
    <property type="entry name" value="UBIQUITIN DOMAIN-CONTAINING PROTEIN"/>
    <property type="match status" value="1"/>
</dbReference>
<dbReference type="Proteomes" id="UP000250796">
    <property type="component" value="Chromosome MESINF"/>
</dbReference>
<keyword evidence="5" id="KW-1185">Reference proteome</keyword>
<dbReference type="Gene3D" id="2.60.40.1930">
    <property type="match status" value="1"/>
</dbReference>
<dbReference type="Pfam" id="PF01835">
    <property type="entry name" value="MG2"/>
    <property type="match status" value="1"/>
</dbReference>
<organism evidence="4 5">
    <name type="scientific">Mesotoga infera</name>
    <dbReference type="NCBI Taxonomy" id="1236046"/>
    <lineage>
        <taxon>Bacteria</taxon>
        <taxon>Thermotogati</taxon>
        <taxon>Thermotogota</taxon>
        <taxon>Thermotogae</taxon>
        <taxon>Kosmotogales</taxon>
        <taxon>Kosmotogaceae</taxon>
        <taxon>Mesotoga</taxon>
    </lineage>
</organism>
<dbReference type="GO" id="GO:0005615">
    <property type="term" value="C:extracellular space"/>
    <property type="evidence" value="ECO:0007669"/>
    <property type="project" value="InterPro"/>
</dbReference>
<evidence type="ECO:0000259" key="3">
    <source>
        <dbReference type="SMART" id="SM01360"/>
    </source>
</evidence>
<proteinExistence type="inferred from homology"/>
<dbReference type="RefSeq" id="WP_169699970.1">
    <property type="nucleotide sequence ID" value="NZ_LS974202.1"/>
</dbReference>
<accession>A0A7Z7LGZ8</accession>
<evidence type="ECO:0000313" key="5">
    <source>
        <dbReference type="Proteomes" id="UP000250796"/>
    </source>
</evidence>
<feature type="domain" description="Alpha-2-macroglobulin" evidence="3">
    <location>
        <begin position="752"/>
        <end position="842"/>
    </location>
</feature>
<evidence type="ECO:0000313" key="4">
    <source>
        <dbReference type="EMBL" id="SSC13844.1"/>
    </source>
</evidence>
<dbReference type="SUPFAM" id="SSF48239">
    <property type="entry name" value="Terpenoid cyclases/Protein prenyltransferases"/>
    <property type="match status" value="1"/>
</dbReference>
<dbReference type="SMART" id="SM01360">
    <property type="entry name" value="A2M"/>
    <property type="match status" value="1"/>
</dbReference>
<name>A0A7Z7LGZ8_9BACT</name>